<protein>
    <submittedName>
        <fullName evidence="6">Tail protein</fullName>
    </submittedName>
</protein>
<dbReference type="OrthoDB" id="759at10239"/>
<feature type="compositionally biased region" description="Polar residues" evidence="1">
    <location>
        <begin position="600"/>
        <end position="610"/>
    </location>
</feature>
<reference evidence="6 7" key="1">
    <citation type="journal article" date="2012" name="J. Virol.">
        <title>Complete Genome Sequence of a Novel Marine Siphovirus, pVp-1, Infecting Vibrio parahaemolyticus.</title>
        <authorList>
            <person name="Kim J.H."/>
            <person name="Jun J.W."/>
            <person name="Choresca C.H."/>
            <person name="Shin S.P."/>
            <person name="Han J.E."/>
            <person name="Park S.C."/>
        </authorList>
    </citation>
    <scope>NUCLEOTIDE SEQUENCE [LARGE SCALE GENOMIC DNA]</scope>
</reference>
<evidence type="ECO:0000313" key="6">
    <source>
        <dbReference type="EMBL" id="AFB84013.1"/>
    </source>
</evidence>
<dbReference type="InterPro" id="IPR036116">
    <property type="entry name" value="FN3_sf"/>
</dbReference>
<sequence>MIENTLPRKLVLGTIAPGYTKLYIPHSSYEDEDVVGKAFWVDGTRFIDTNIDVLYTIVDNLKDNTEYKLIEGSYYDAMVDSELLDNKLGINMSEASSAKTLEYPSIHNVIVGAQEVDIGVGDPIITMDIQGDAQSIRIDKKLSSEDDTHWQPCYSGAPDAVSFTTGQGTYDFRVIGFIYMPDGVTTESSPYSTIKNVKVENMFRPPSAPENINFKVAKIMDGIERYDLQVSWDWDKGTGSSVREFVLYFVETSEYNKTQWRKASKINSGAAKASVITSFPFNKEYKFKVAAIAWGPADQALTDSNTAAFKITSSTPLDSSFANETGIEVTYDHIKAYRDLAGRKEQTFRLDAKTGSLAIGKLDDQGHAPISVDPLSGNVNVDGAVISKTMYSASFVLSNLSGKDNPSIRTASKTGYGQSAQGMWMGYTNNDQKFKFDLGDSTKFIRWDGEKLLISGKVQIGTPGGNVDIDKGIQGNFVANIYKEAATQPSAPLGNNYPPAGWSEAPITNATDLVWISTAVIDSKTNQVASGSAWSTPIQFTAKAGEDGVASVIIYKQSATQPATPTNKSIPPAGWALQAPARAVGQSIWVSSAVRTGNEPNITGNWSVPSKFSGDQGDQGIPGRNGRDGQTFYTWIKYADAASGAGMSNSPTGKKYIGIASNMTSSTESNNPTDYTWALMKGDQGIPGTNGKDGKTTYTWIKYADDSAGRGFSDDPTGKAYLGIATNKTVQQESSDWRDYRWSKIQGEKGDTGIPGRNGKDGRTTYTWVKYADNATGAGMSDNPAGKKYIGIAVNQLSPTESTNPSIYTWSKFEGDAGVPGRNGVDGKTYYTWIKYADNSSGGGISNSGIGKKYIGFAYNKPTPTESNNPRDYTWSLIQGPAGKDGRPGRDGANGTNGKDGSRGPGFYSQAINGFSGFNTSSAATFFRNTFGSGPVKYDILTQFNTSKPSIAEARQWNGSSWVSAALLVHGNMIVDGSITAKKLIATDAFLQQIGVNKIYDNAAAQTSNPEANYKMKIDLQKGSIHIR</sequence>
<dbReference type="InterPro" id="IPR057550">
    <property type="entry name" value="Fn3-I_PB4"/>
</dbReference>
<dbReference type="Pfam" id="PF24169">
    <property type="entry name" value="Fn3-I_PB4"/>
    <property type="match status" value="1"/>
</dbReference>
<accession>H6WXP7</accession>
<feature type="region of interest" description="Disordered" evidence="1">
    <location>
        <begin position="863"/>
        <end position="904"/>
    </location>
</feature>
<dbReference type="RefSeq" id="YP_007007979.1">
    <property type="nucleotide sequence ID" value="NC_019529.1"/>
</dbReference>
<name>H6WXP7_9CAUD</name>
<evidence type="ECO:0000259" key="4">
    <source>
        <dbReference type="Pfam" id="PF24170"/>
    </source>
</evidence>
<dbReference type="KEGG" id="vg:14013422"/>
<dbReference type="SUPFAM" id="SSF49265">
    <property type="entry name" value="Fibronectin type III"/>
    <property type="match status" value="1"/>
</dbReference>
<feature type="domain" description="Straight fiber protein PB4 second Fn3-like" evidence="4">
    <location>
        <begin position="102"/>
        <end position="190"/>
    </location>
</feature>
<dbReference type="PANTHER" id="PTHR24637">
    <property type="entry name" value="COLLAGEN"/>
    <property type="match status" value="1"/>
</dbReference>
<dbReference type="Proteomes" id="UP000007520">
    <property type="component" value="Segment"/>
</dbReference>
<dbReference type="Pfam" id="PF24168">
    <property type="entry name" value="PB4_spike"/>
    <property type="match status" value="2"/>
</dbReference>
<keyword evidence="7" id="KW-1185">Reference proteome</keyword>
<evidence type="ECO:0000259" key="5">
    <source>
        <dbReference type="Pfam" id="PF24171"/>
    </source>
</evidence>
<feature type="region of interest" description="Disordered" evidence="1">
    <location>
        <begin position="600"/>
        <end position="627"/>
    </location>
</feature>
<evidence type="ECO:0000259" key="3">
    <source>
        <dbReference type="Pfam" id="PF24169"/>
    </source>
</evidence>
<dbReference type="InterPro" id="IPR057552">
    <property type="entry name" value="Fn3-III_PB4"/>
</dbReference>
<dbReference type="GeneID" id="14013422"/>
<evidence type="ECO:0000313" key="7">
    <source>
        <dbReference type="Proteomes" id="UP000007520"/>
    </source>
</evidence>
<dbReference type="Pfam" id="PF24171">
    <property type="entry name" value="Fn3-III_PB4"/>
    <property type="match status" value="1"/>
</dbReference>
<feature type="domain" description="Straight fiber protein PB4 spike" evidence="2">
    <location>
        <begin position="892"/>
        <end position="1005"/>
    </location>
</feature>
<feature type="domain" description="Straight fiber protein PB4 first Fn3-like" evidence="3">
    <location>
        <begin position="10"/>
        <end position="94"/>
    </location>
</feature>
<gene>
    <name evidence="6" type="ORF">pVp-1_0156</name>
</gene>
<dbReference type="Pfam" id="PF24170">
    <property type="entry name" value="Fn3-II_PB4"/>
    <property type="match status" value="1"/>
</dbReference>
<organism evidence="6 7">
    <name type="scientific">Vibrio phage pVp-1</name>
    <dbReference type="NCBI Taxonomy" id="1150989"/>
    <lineage>
        <taxon>Viruses</taxon>
        <taxon>Duplodnaviria</taxon>
        <taxon>Heunggongvirae</taxon>
        <taxon>Uroviricota</taxon>
        <taxon>Caudoviricetes</taxon>
        <taxon>Demerecviridae</taxon>
        <taxon>Ermolyevavirinae</taxon>
        <taxon>Vipunavirus</taxon>
        <taxon>Vipunavirus pVp1</taxon>
    </lineage>
</organism>
<dbReference type="EMBL" id="JQ340389">
    <property type="protein sequence ID" value="AFB84013.1"/>
    <property type="molecule type" value="Genomic_DNA"/>
</dbReference>
<evidence type="ECO:0000259" key="2">
    <source>
        <dbReference type="Pfam" id="PF24168"/>
    </source>
</evidence>
<dbReference type="InterPro" id="IPR057549">
    <property type="entry name" value="PB4_spike"/>
</dbReference>
<feature type="domain" description="Straight fiber protein PB4 third Fn3-like" evidence="5">
    <location>
        <begin position="205"/>
        <end position="329"/>
    </location>
</feature>
<proteinExistence type="predicted"/>
<dbReference type="InterPro" id="IPR057551">
    <property type="entry name" value="Fn3-II_PB4"/>
</dbReference>
<feature type="domain" description="Straight fiber protein PB4 spike" evidence="2">
    <location>
        <begin position="345"/>
        <end position="546"/>
    </location>
</feature>
<evidence type="ECO:0000256" key="1">
    <source>
        <dbReference type="SAM" id="MobiDB-lite"/>
    </source>
</evidence>